<keyword evidence="2" id="KW-1185">Reference proteome</keyword>
<dbReference type="EMBL" id="JAXIVS010000031">
    <property type="protein sequence ID" value="MDY7233247.1"/>
    <property type="molecule type" value="Genomic_DNA"/>
</dbReference>
<dbReference type="SUPFAM" id="SSF48371">
    <property type="entry name" value="ARM repeat"/>
    <property type="match status" value="1"/>
</dbReference>
<sequence>MASPQTSNETAAASAADPVVADKVELARNFTFHLLKGIKQIGMYRHNDSKFPEFLARAQEALAGYTGKHGPLSLKVEQQNFMLHNEPLFSEATPLPYKFFRDGIRQLIFRPGLTVEEMVTFTLIALSEPERGADDVLAQLWRAGLEHVEYVVVEGFSMEGASEEEVQIEVDKVVGYLYSRLKTSSEDYLRFARVNAEDLDAQMEGVEQIRGVVVGGTYATDTMKARLQKEIEEEENARLFPKLVSAVFQVVEGGVDDVGLLEELFVQLLDAMLIQDDYATINQMVLKLRALVQREDVDTSNTSRLLSYFLQKMGDEQRLIRMGESLKLTKPRNPTDIVRYLQVLDENSIITLLTVLETIEVPENRVLLSDVLANFAKVRPEPFVMRLESDKPQIIRDMVYILEKAQLPDRLKMFGKVLKGKNLVVKLEVMSIIARGHTPEARKLIAEMLQDPISQVRIQAARVLPEFDHDKATLDLQRVIRDPNFEKKTQDERAAFYAALGSTGTTAALSYLTAMLAVKPSLLNKKKVLDDKLLAIQGLAGAGNIQSYKLLQGVVEDKSQPTEVLTAARKAMYQTKKALFGDTASAEEA</sequence>
<accession>A0ABU5HK92</accession>
<organism evidence="1 2">
    <name type="scientific">Hyalangium rubrum</name>
    <dbReference type="NCBI Taxonomy" id="3103134"/>
    <lineage>
        <taxon>Bacteria</taxon>
        <taxon>Pseudomonadati</taxon>
        <taxon>Myxococcota</taxon>
        <taxon>Myxococcia</taxon>
        <taxon>Myxococcales</taxon>
        <taxon>Cystobacterineae</taxon>
        <taxon>Archangiaceae</taxon>
        <taxon>Hyalangium</taxon>
    </lineage>
</organism>
<dbReference type="RefSeq" id="WP_321551960.1">
    <property type="nucleotide sequence ID" value="NZ_JAXIVS010000031.1"/>
</dbReference>
<name>A0ABU5HK92_9BACT</name>
<proteinExistence type="predicted"/>
<protein>
    <submittedName>
        <fullName evidence="1">HEAT repeat domain-containing protein</fullName>
    </submittedName>
</protein>
<evidence type="ECO:0000313" key="1">
    <source>
        <dbReference type="EMBL" id="MDY7233247.1"/>
    </source>
</evidence>
<dbReference type="InterPro" id="IPR011989">
    <property type="entry name" value="ARM-like"/>
</dbReference>
<dbReference type="Pfam" id="PF13646">
    <property type="entry name" value="HEAT_2"/>
    <property type="match status" value="1"/>
</dbReference>
<reference evidence="1 2" key="1">
    <citation type="submission" date="2023-12" db="EMBL/GenBank/DDBJ databases">
        <title>the genome sequence of Hyalangium sp. s54d21.</title>
        <authorList>
            <person name="Zhang X."/>
        </authorList>
    </citation>
    <scope>NUCLEOTIDE SEQUENCE [LARGE SCALE GENOMIC DNA]</scope>
    <source>
        <strain evidence="2">s54d21</strain>
    </source>
</reference>
<dbReference type="InterPro" id="IPR016024">
    <property type="entry name" value="ARM-type_fold"/>
</dbReference>
<dbReference type="Proteomes" id="UP001291309">
    <property type="component" value="Unassembled WGS sequence"/>
</dbReference>
<comment type="caution">
    <text evidence="1">The sequence shown here is derived from an EMBL/GenBank/DDBJ whole genome shotgun (WGS) entry which is preliminary data.</text>
</comment>
<gene>
    <name evidence="1" type="ORF">SYV04_43070</name>
</gene>
<dbReference type="Gene3D" id="1.25.10.10">
    <property type="entry name" value="Leucine-rich Repeat Variant"/>
    <property type="match status" value="1"/>
</dbReference>
<evidence type="ECO:0000313" key="2">
    <source>
        <dbReference type="Proteomes" id="UP001291309"/>
    </source>
</evidence>